<dbReference type="KEGG" id="pbl:PAAG_08559"/>
<name>C1HCR8_PARBA</name>
<accession>C1HCR8</accession>
<feature type="compositionally biased region" description="Polar residues" evidence="1">
    <location>
        <begin position="35"/>
        <end position="44"/>
    </location>
</feature>
<dbReference type="VEuPathDB" id="FungiDB:PAAG_08559"/>
<feature type="compositionally biased region" description="Basic and acidic residues" evidence="1">
    <location>
        <begin position="58"/>
        <end position="71"/>
    </location>
</feature>
<protein>
    <submittedName>
        <fullName evidence="2">Uncharacterized protein</fullName>
    </submittedName>
</protein>
<reference evidence="2 3" key="1">
    <citation type="journal article" date="2011" name="PLoS Genet.">
        <title>Comparative genomic analysis of human fungal pathogens causing paracoccidioidomycosis.</title>
        <authorList>
            <person name="Desjardins C.A."/>
            <person name="Champion M.D."/>
            <person name="Holder J.W."/>
            <person name="Muszewska A."/>
            <person name="Goldberg J."/>
            <person name="Bailao A.M."/>
            <person name="Brigido M.M."/>
            <person name="Ferreira M.E."/>
            <person name="Garcia A.M."/>
            <person name="Grynberg M."/>
            <person name="Gujja S."/>
            <person name="Heiman D.I."/>
            <person name="Henn M.R."/>
            <person name="Kodira C.D."/>
            <person name="Leon-Narvaez H."/>
            <person name="Longo L.V."/>
            <person name="Ma L.J."/>
            <person name="Malavazi I."/>
            <person name="Matsuo A.L."/>
            <person name="Morais F.V."/>
            <person name="Pereira M."/>
            <person name="Rodriguez-Brito S."/>
            <person name="Sakthikumar S."/>
            <person name="Salem-Izacc S.M."/>
            <person name="Sykes S.M."/>
            <person name="Teixeira M.M."/>
            <person name="Vallejo M.C."/>
            <person name="Walter M.E."/>
            <person name="Yandava C."/>
            <person name="Young S."/>
            <person name="Zeng Q."/>
            <person name="Zucker J."/>
            <person name="Felipe M.S."/>
            <person name="Goldman G.H."/>
            <person name="Haas B.J."/>
            <person name="McEwen J.G."/>
            <person name="Nino-Vega G."/>
            <person name="Puccia R."/>
            <person name="San-Blas G."/>
            <person name="Soares C.M."/>
            <person name="Birren B.W."/>
            <person name="Cuomo C.A."/>
        </authorList>
    </citation>
    <scope>NUCLEOTIDE SEQUENCE [LARGE SCALE GENOMIC DNA]</scope>
    <source>
        <strain evidence="3">ATCC MYA-826 / Pb01</strain>
    </source>
</reference>
<dbReference type="OrthoDB" id="4186939at2759"/>
<feature type="region of interest" description="Disordered" evidence="1">
    <location>
        <begin position="35"/>
        <end position="71"/>
    </location>
</feature>
<dbReference type="HOGENOM" id="CLU_2740749_0_0_1"/>
<sequence length="71" mass="8056">MPHKVIDSYTSSTTLSQDGKSVKIHNVSYVPQVAPQTVQSSKRSGNVVVHNHGSRTYNEMRRSDWEAARWK</sequence>
<keyword evidence="3" id="KW-1185">Reference proteome</keyword>
<dbReference type="RefSeq" id="XP_015701213.1">
    <property type="nucleotide sequence ID" value="XM_015846549.1"/>
</dbReference>
<dbReference type="AlphaFoldDB" id="C1HCR8"/>
<dbReference type="GeneID" id="9092747"/>
<proteinExistence type="predicted"/>
<dbReference type="OMA" id="TYNEMRR"/>
<gene>
    <name evidence="2" type="ORF">PAAG_08559</name>
</gene>
<evidence type="ECO:0000256" key="1">
    <source>
        <dbReference type="SAM" id="MobiDB-lite"/>
    </source>
</evidence>
<evidence type="ECO:0000313" key="2">
    <source>
        <dbReference type="EMBL" id="EEH38832.2"/>
    </source>
</evidence>
<dbReference type="Proteomes" id="UP000002059">
    <property type="component" value="Partially assembled WGS sequence"/>
</dbReference>
<dbReference type="EMBL" id="KN294029">
    <property type="protein sequence ID" value="EEH38832.2"/>
    <property type="molecule type" value="Genomic_DNA"/>
</dbReference>
<evidence type="ECO:0000313" key="3">
    <source>
        <dbReference type="Proteomes" id="UP000002059"/>
    </source>
</evidence>
<organism evidence="2 3">
    <name type="scientific">Paracoccidioides lutzii (strain ATCC MYA-826 / Pb01)</name>
    <name type="common">Paracoccidioides brasiliensis</name>
    <dbReference type="NCBI Taxonomy" id="502779"/>
    <lineage>
        <taxon>Eukaryota</taxon>
        <taxon>Fungi</taxon>
        <taxon>Dikarya</taxon>
        <taxon>Ascomycota</taxon>
        <taxon>Pezizomycotina</taxon>
        <taxon>Eurotiomycetes</taxon>
        <taxon>Eurotiomycetidae</taxon>
        <taxon>Onygenales</taxon>
        <taxon>Ajellomycetaceae</taxon>
        <taxon>Paracoccidioides</taxon>
    </lineage>
</organism>